<sequence length="186" mass="21081">MSFTEDSPTEVPPKDPPFGCLTLPQFLSQGINMSHLGEWSADIARYEESMIVYLRQYFVHNTRLSEDTIKTIVVTNIENIYTLFTVVLDKDLAKIQEELTARGFSHVAASLFKQNFISDLSKNDFKESPAWVKTSFSQIYVDEVNLVHRLLNSLNAAAGKWSKHSYMSPYTSIIQSSGYGKSRAIK</sequence>
<dbReference type="Proteomes" id="UP001479436">
    <property type="component" value="Unassembled WGS sequence"/>
</dbReference>
<proteinExistence type="predicted"/>
<keyword evidence="2" id="KW-1185">Reference proteome</keyword>
<organism evidence="1 2">
    <name type="scientific">Basidiobolus ranarum</name>
    <dbReference type="NCBI Taxonomy" id="34480"/>
    <lineage>
        <taxon>Eukaryota</taxon>
        <taxon>Fungi</taxon>
        <taxon>Fungi incertae sedis</taxon>
        <taxon>Zoopagomycota</taxon>
        <taxon>Entomophthoromycotina</taxon>
        <taxon>Basidiobolomycetes</taxon>
        <taxon>Basidiobolales</taxon>
        <taxon>Basidiobolaceae</taxon>
        <taxon>Basidiobolus</taxon>
    </lineage>
</organism>
<evidence type="ECO:0000313" key="2">
    <source>
        <dbReference type="Proteomes" id="UP001479436"/>
    </source>
</evidence>
<protein>
    <submittedName>
        <fullName evidence="1">Uncharacterized protein</fullName>
    </submittedName>
</protein>
<dbReference type="EMBL" id="JASJQH010010876">
    <property type="protein sequence ID" value="KAK9670723.1"/>
    <property type="molecule type" value="Genomic_DNA"/>
</dbReference>
<feature type="non-terminal residue" evidence="1">
    <location>
        <position position="186"/>
    </location>
</feature>
<gene>
    <name evidence="1" type="ORF">K7432_017578</name>
</gene>
<accession>A0ABR2VK64</accession>
<comment type="caution">
    <text evidence="1">The sequence shown here is derived from an EMBL/GenBank/DDBJ whole genome shotgun (WGS) entry which is preliminary data.</text>
</comment>
<name>A0ABR2VK64_9FUNG</name>
<reference evidence="1 2" key="1">
    <citation type="submission" date="2023-04" db="EMBL/GenBank/DDBJ databases">
        <title>Genome of Basidiobolus ranarum AG-B5.</title>
        <authorList>
            <person name="Stajich J.E."/>
            <person name="Carter-House D."/>
            <person name="Gryganskyi A."/>
        </authorList>
    </citation>
    <scope>NUCLEOTIDE SEQUENCE [LARGE SCALE GENOMIC DNA]</scope>
    <source>
        <strain evidence="1 2">AG-B5</strain>
    </source>
</reference>
<evidence type="ECO:0000313" key="1">
    <source>
        <dbReference type="EMBL" id="KAK9670723.1"/>
    </source>
</evidence>